<dbReference type="Proteomes" id="UP000266673">
    <property type="component" value="Unassembled WGS sequence"/>
</dbReference>
<gene>
    <name evidence="1" type="ORF">C2G38_2186253</name>
</gene>
<evidence type="ECO:0008006" key="3">
    <source>
        <dbReference type="Google" id="ProtNLM"/>
    </source>
</evidence>
<evidence type="ECO:0000313" key="2">
    <source>
        <dbReference type="Proteomes" id="UP000266673"/>
    </source>
</evidence>
<dbReference type="OrthoDB" id="2445866at2759"/>
<reference evidence="1 2" key="1">
    <citation type="submission" date="2018-06" db="EMBL/GenBank/DDBJ databases">
        <title>Comparative genomics reveals the genomic features of Rhizophagus irregularis, R. cerebriforme, R. diaphanum and Gigaspora rosea, and their symbiotic lifestyle signature.</title>
        <authorList>
            <person name="Morin E."/>
            <person name="San Clemente H."/>
            <person name="Chen E.C.H."/>
            <person name="De La Providencia I."/>
            <person name="Hainaut M."/>
            <person name="Kuo A."/>
            <person name="Kohler A."/>
            <person name="Murat C."/>
            <person name="Tang N."/>
            <person name="Roy S."/>
            <person name="Loubradou J."/>
            <person name="Henrissat B."/>
            <person name="Grigoriev I.V."/>
            <person name="Corradi N."/>
            <person name="Roux C."/>
            <person name="Martin F.M."/>
        </authorList>
    </citation>
    <scope>NUCLEOTIDE SEQUENCE [LARGE SCALE GENOMIC DNA]</scope>
    <source>
        <strain evidence="1 2">DAOM 194757</strain>
    </source>
</reference>
<accession>A0A397V847</accession>
<dbReference type="EMBL" id="QKWP01000579">
    <property type="protein sequence ID" value="RIB17838.1"/>
    <property type="molecule type" value="Genomic_DNA"/>
</dbReference>
<keyword evidence="2" id="KW-1185">Reference proteome</keyword>
<evidence type="ECO:0000313" key="1">
    <source>
        <dbReference type="EMBL" id="RIB17838.1"/>
    </source>
</evidence>
<sequence length="77" mass="8765">MTWKNNIATTGKGLYFNKRPSRLERDGYDEEVYFSNTFSPIFKSDGTVGGLFCIAQETTQKVLTTRRLKLLDHLASS</sequence>
<name>A0A397V847_9GLOM</name>
<proteinExistence type="predicted"/>
<protein>
    <recommendedName>
        <fullName evidence="3">PAC domain-containing protein</fullName>
    </recommendedName>
</protein>
<dbReference type="Gene3D" id="3.30.450.20">
    <property type="entry name" value="PAS domain"/>
    <property type="match status" value="1"/>
</dbReference>
<comment type="caution">
    <text evidence="1">The sequence shown here is derived from an EMBL/GenBank/DDBJ whole genome shotgun (WGS) entry which is preliminary data.</text>
</comment>
<dbReference type="AlphaFoldDB" id="A0A397V847"/>
<dbReference type="STRING" id="44941.A0A397V847"/>
<organism evidence="1 2">
    <name type="scientific">Gigaspora rosea</name>
    <dbReference type="NCBI Taxonomy" id="44941"/>
    <lineage>
        <taxon>Eukaryota</taxon>
        <taxon>Fungi</taxon>
        <taxon>Fungi incertae sedis</taxon>
        <taxon>Mucoromycota</taxon>
        <taxon>Glomeromycotina</taxon>
        <taxon>Glomeromycetes</taxon>
        <taxon>Diversisporales</taxon>
        <taxon>Gigasporaceae</taxon>
        <taxon>Gigaspora</taxon>
    </lineage>
</organism>